<dbReference type="PROSITE" id="PS01229">
    <property type="entry name" value="COF_2"/>
    <property type="match status" value="1"/>
</dbReference>
<accession>E6S614</accession>
<evidence type="ECO:0000256" key="1">
    <source>
        <dbReference type="SAM" id="MobiDB-lite"/>
    </source>
</evidence>
<keyword evidence="2" id="KW-0378">Hydrolase</keyword>
<reference evidence="2 3" key="1">
    <citation type="journal article" date="2010" name="Stand. Genomic Sci.">
        <title>Complete genome sequence of Intrasporangium calvum type strain (7 KIP).</title>
        <authorList>
            <person name="Del Rio T.G."/>
            <person name="Chertkov O."/>
            <person name="Yasawong M."/>
            <person name="Lucas S."/>
            <person name="Deshpande S."/>
            <person name="Cheng J.F."/>
            <person name="Detter C."/>
            <person name="Tapia R."/>
            <person name="Han C."/>
            <person name="Goodwin L."/>
            <person name="Pitluck S."/>
            <person name="Liolios K."/>
            <person name="Ivanova N."/>
            <person name="Mavromatis K."/>
            <person name="Pati A."/>
            <person name="Chen A."/>
            <person name="Palaniappan K."/>
            <person name="Land M."/>
            <person name="Hauser L."/>
            <person name="Chang Y.J."/>
            <person name="Jeffries C.D."/>
            <person name="Rohde M."/>
            <person name="Pukall R."/>
            <person name="Sikorski J."/>
            <person name="Goker M."/>
            <person name="Woyke T."/>
            <person name="Bristow J."/>
            <person name="Eisen J.A."/>
            <person name="Markowitz V."/>
            <person name="Hugenholtz P."/>
            <person name="Kyrpides N.C."/>
            <person name="Klenk H.P."/>
            <person name="Lapidus A."/>
        </authorList>
    </citation>
    <scope>NUCLEOTIDE SEQUENCE [LARGE SCALE GENOMIC DNA]</scope>
    <source>
        <strain evidence="3">ATCC 23552 / DSM 43043 / JCM 3097 / NBRC 12989 / 7 KIP</strain>
    </source>
</reference>
<dbReference type="InterPro" id="IPR036412">
    <property type="entry name" value="HAD-like_sf"/>
</dbReference>
<dbReference type="AlphaFoldDB" id="E6S614"/>
<organism evidence="2 3">
    <name type="scientific">Intrasporangium calvum (strain ATCC 23552 / DSM 43043 / JCM 3097 / NBRC 12989 / NCIMB 10167 / NRRL B-3866 / 7 KIP)</name>
    <dbReference type="NCBI Taxonomy" id="710696"/>
    <lineage>
        <taxon>Bacteria</taxon>
        <taxon>Bacillati</taxon>
        <taxon>Actinomycetota</taxon>
        <taxon>Actinomycetes</taxon>
        <taxon>Micrococcales</taxon>
        <taxon>Intrasporangiaceae</taxon>
        <taxon>Intrasporangium</taxon>
    </lineage>
</organism>
<dbReference type="PANTHER" id="PTHR10000:SF8">
    <property type="entry name" value="HAD SUPERFAMILY HYDROLASE-LIKE, TYPE 3"/>
    <property type="match status" value="1"/>
</dbReference>
<evidence type="ECO:0000313" key="2">
    <source>
        <dbReference type="EMBL" id="ADU46754.1"/>
    </source>
</evidence>
<proteinExistence type="predicted"/>
<protein>
    <submittedName>
        <fullName evidence="2">HAD-superfamily hydrolase, subfamily IIB</fullName>
    </submittedName>
</protein>
<dbReference type="InterPro" id="IPR023214">
    <property type="entry name" value="HAD_sf"/>
</dbReference>
<dbReference type="STRING" id="710696.Intca_0196"/>
<dbReference type="GO" id="GO:0005829">
    <property type="term" value="C:cytosol"/>
    <property type="evidence" value="ECO:0007669"/>
    <property type="project" value="TreeGrafter"/>
</dbReference>
<sequence>MALRMLALDLDGTTLNHLGELSDAVRDAVAALPDEVIVVVATGRSIIATTPVLESLGVTEGFAVCANGAVTIELDRRAPTGYAIVDTVTFDPKPVLERLRVALPEARIAVEELGVGFKVSRHFPEGELMGQARVVDWDELVAHPVTRVTLRQPEATAEEFMEMVERAGLHGVSYAVGWSAWLDINPEGVSKASALELIRRRIGVEPIHTVAVGDQRNDLEMLRWAAWGVAMGNAPDEVKAVADEVTGHVDEDGLVPVVRGIAEAARHGVPFRDGVPSTAADRSPWRADRRTGT</sequence>
<dbReference type="EMBL" id="CP002343">
    <property type="protein sequence ID" value="ADU46754.1"/>
    <property type="molecule type" value="Genomic_DNA"/>
</dbReference>
<feature type="compositionally biased region" description="Basic and acidic residues" evidence="1">
    <location>
        <begin position="283"/>
        <end position="293"/>
    </location>
</feature>
<dbReference type="Pfam" id="PF08282">
    <property type="entry name" value="Hydrolase_3"/>
    <property type="match status" value="2"/>
</dbReference>
<dbReference type="PANTHER" id="PTHR10000">
    <property type="entry name" value="PHOSPHOSERINE PHOSPHATASE"/>
    <property type="match status" value="1"/>
</dbReference>
<dbReference type="eggNOG" id="COG0561">
    <property type="taxonomic scope" value="Bacteria"/>
</dbReference>
<feature type="region of interest" description="Disordered" evidence="1">
    <location>
        <begin position="270"/>
        <end position="293"/>
    </location>
</feature>
<dbReference type="GO" id="GO:0000287">
    <property type="term" value="F:magnesium ion binding"/>
    <property type="evidence" value="ECO:0007669"/>
    <property type="project" value="TreeGrafter"/>
</dbReference>
<dbReference type="KEGG" id="ica:Intca_0196"/>
<evidence type="ECO:0000313" key="3">
    <source>
        <dbReference type="Proteomes" id="UP000008914"/>
    </source>
</evidence>
<dbReference type="Proteomes" id="UP000008914">
    <property type="component" value="Chromosome"/>
</dbReference>
<dbReference type="GO" id="GO:0016791">
    <property type="term" value="F:phosphatase activity"/>
    <property type="evidence" value="ECO:0007669"/>
    <property type="project" value="UniProtKB-ARBA"/>
</dbReference>
<dbReference type="HOGENOM" id="CLU_044146_0_0_11"/>
<dbReference type="OrthoDB" id="3180855at2"/>
<gene>
    <name evidence="2" type="ordered locus">Intca_0196</name>
</gene>
<dbReference type="Gene3D" id="3.40.50.1000">
    <property type="entry name" value="HAD superfamily/HAD-like"/>
    <property type="match status" value="1"/>
</dbReference>
<dbReference type="RefSeq" id="WP_013491076.1">
    <property type="nucleotide sequence ID" value="NC_014830.1"/>
</dbReference>
<dbReference type="NCBIfam" id="TIGR01484">
    <property type="entry name" value="HAD-SF-IIB"/>
    <property type="match status" value="1"/>
</dbReference>
<name>E6S614_INTC7</name>
<dbReference type="Gene3D" id="3.30.1240.10">
    <property type="match status" value="1"/>
</dbReference>
<dbReference type="SUPFAM" id="SSF56784">
    <property type="entry name" value="HAD-like"/>
    <property type="match status" value="1"/>
</dbReference>
<dbReference type="InterPro" id="IPR006379">
    <property type="entry name" value="HAD-SF_hydro_IIB"/>
</dbReference>
<keyword evidence="3" id="KW-1185">Reference proteome</keyword>